<dbReference type="InterPro" id="IPR001775">
    <property type="entry name" value="GspD/PilQ"/>
</dbReference>
<evidence type="ECO:0000259" key="3">
    <source>
        <dbReference type="Pfam" id="PF13629"/>
    </source>
</evidence>
<organism evidence="4 5">
    <name type="scientific">Arenicella chitinivorans</name>
    <dbReference type="NCBI Taxonomy" id="1329800"/>
    <lineage>
        <taxon>Bacteria</taxon>
        <taxon>Pseudomonadati</taxon>
        <taxon>Pseudomonadota</taxon>
        <taxon>Gammaproteobacteria</taxon>
        <taxon>Arenicellales</taxon>
        <taxon>Arenicellaceae</taxon>
        <taxon>Arenicella</taxon>
    </lineage>
</organism>
<proteinExistence type="inferred from homology"/>
<protein>
    <submittedName>
        <fullName evidence="4">Secretion protein</fullName>
    </submittedName>
</protein>
<dbReference type="InterPro" id="IPR050810">
    <property type="entry name" value="Bact_Secretion_Sys_Channel"/>
</dbReference>
<evidence type="ECO:0000313" key="4">
    <source>
        <dbReference type="EMBL" id="GGZ98354.1"/>
    </source>
</evidence>
<dbReference type="PRINTS" id="PR00811">
    <property type="entry name" value="BCTERIALGSPD"/>
</dbReference>
<feature type="domain" description="Pilus formation protein N-terminal" evidence="3">
    <location>
        <begin position="26"/>
        <end position="91"/>
    </location>
</feature>
<reference evidence="4" key="1">
    <citation type="journal article" date="2014" name="Int. J. Syst. Evol. Microbiol.">
        <title>Complete genome sequence of Corynebacterium casei LMG S-19264T (=DSM 44701T), isolated from a smear-ripened cheese.</title>
        <authorList>
            <consortium name="US DOE Joint Genome Institute (JGI-PGF)"/>
            <person name="Walter F."/>
            <person name="Albersmeier A."/>
            <person name="Kalinowski J."/>
            <person name="Ruckert C."/>
        </authorList>
    </citation>
    <scope>NUCLEOTIDE SEQUENCE</scope>
    <source>
        <strain evidence="4">KCTC 12711</strain>
    </source>
</reference>
<dbReference type="Pfam" id="PF00263">
    <property type="entry name" value="Secretin"/>
    <property type="match status" value="1"/>
</dbReference>
<keyword evidence="5" id="KW-1185">Reference proteome</keyword>
<dbReference type="GO" id="GO:0009306">
    <property type="term" value="P:protein secretion"/>
    <property type="evidence" value="ECO:0007669"/>
    <property type="project" value="InterPro"/>
</dbReference>
<comment type="similarity">
    <text evidence="1">Belongs to the bacterial secretin family.</text>
</comment>
<evidence type="ECO:0000313" key="5">
    <source>
        <dbReference type="Proteomes" id="UP000614811"/>
    </source>
</evidence>
<reference evidence="4" key="2">
    <citation type="submission" date="2020-09" db="EMBL/GenBank/DDBJ databases">
        <authorList>
            <person name="Sun Q."/>
            <person name="Kim S."/>
        </authorList>
    </citation>
    <scope>NUCLEOTIDE SEQUENCE</scope>
    <source>
        <strain evidence="4">KCTC 12711</strain>
    </source>
</reference>
<comment type="caution">
    <text evidence="4">The sequence shown here is derived from an EMBL/GenBank/DDBJ whole genome shotgun (WGS) entry which is preliminary data.</text>
</comment>
<evidence type="ECO:0000259" key="2">
    <source>
        <dbReference type="Pfam" id="PF00263"/>
    </source>
</evidence>
<dbReference type="PANTHER" id="PTHR30332:SF17">
    <property type="entry name" value="TYPE IV PILIATION SYSTEM PROTEIN DR_0774-RELATED"/>
    <property type="match status" value="1"/>
</dbReference>
<dbReference type="Pfam" id="PF13629">
    <property type="entry name" value="T2SS-T3SS_pil_N"/>
    <property type="match status" value="1"/>
</dbReference>
<feature type="domain" description="Type II/III secretion system secretin-like" evidence="2">
    <location>
        <begin position="247"/>
        <end position="403"/>
    </location>
</feature>
<dbReference type="GO" id="GO:0015627">
    <property type="term" value="C:type II protein secretion system complex"/>
    <property type="evidence" value="ECO:0007669"/>
    <property type="project" value="TreeGrafter"/>
</dbReference>
<dbReference type="EMBL" id="BMXA01000001">
    <property type="protein sequence ID" value="GGZ98354.1"/>
    <property type="molecule type" value="Genomic_DNA"/>
</dbReference>
<name>A0A918VI91_9GAMM</name>
<sequence length="436" mass="47859">MKSVLVLFFVLCAQLMGISEAWGSTQKLSLNVGEIEVIEVGEVTRLAVGNDDVLTASVLETGHLMLIPILAGETDLVVWKTGERKQHYQVKILPTDMIELQEVTESILRNYDRVTTRAVGDKILVEGMVEPEEAERFQQLVEKYPNLISVVRPVRGNREMIEMKVQVLELDKRYRKDLGIDWADNANGPMVTTIGSLLNNEVGYRVVPETDNDIDWLSVIGLIPPTDKTFYPYAGLATSVTSRINFLQENGAARVLAEPTLSTRSGEVASFLAGGSIPFPFTDSDGQTTVQFQEYGIQLDIEPTIDSNGTIVSNIRAEISSIDNGVQVLGVPGLLIRETESVVSIQPGDTVAISGLLTTNDTKTINSVPLLGEIPVLGSLFRSESLEEQRTEIVFLVTTKVVDVKSPAVNDRVEKQLKEMQEIQGNGGVFNKLLAE</sequence>
<dbReference type="Proteomes" id="UP000614811">
    <property type="component" value="Unassembled WGS sequence"/>
</dbReference>
<dbReference type="PANTHER" id="PTHR30332">
    <property type="entry name" value="PROBABLE GENERAL SECRETION PATHWAY PROTEIN D"/>
    <property type="match status" value="1"/>
</dbReference>
<accession>A0A918VI91</accession>
<dbReference type="InterPro" id="IPR004846">
    <property type="entry name" value="T2SS/T3SS_dom"/>
</dbReference>
<evidence type="ECO:0000256" key="1">
    <source>
        <dbReference type="RuleBase" id="RU004003"/>
    </source>
</evidence>
<gene>
    <name evidence="4" type="ORF">GCM10008090_03490</name>
</gene>
<dbReference type="AlphaFoldDB" id="A0A918VI91"/>
<dbReference type="InterPro" id="IPR032789">
    <property type="entry name" value="T2SS-T3SS_pil_N"/>
</dbReference>